<dbReference type="AlphaFoldDB" id="A0A8K0SKB1"/>
<evidence type="ECO:0000256" key="1">
    <source>
        <dbReference type="SAM" id="Phobius"/>
    </source>
</evidence>
<proteinExistence type="predicted"/>
<feature type="transmembrane region" description="Helical" evidence="1">
    <location>
        <begin position="20"/>
        <end position="42"/>
    </location>
</feature>
<keyword evidence="1" id="KW-0472">Membrane</keyword>
<accession>A0A8K0SKB1</accession>
<dbReference type="Proteomes" id="UP000813444">
    <property type="component" value="Unassembled WGS sequence"/>
</dbReference>
<reference evidence="2" key="1">
    <citation type="journal article" date="2021" name="Nat. Commun.">
        <title>Genetic determinants of endophytism in the Arabidopsis root mycobiome.</title>
        <authorList>
            <person name="Mesny F."/>
            <person name="Miyauchi S."/>
            <person name="Thiergart T."/>
            <person name="Pickel B."/>
            <person name="Atanasova L."/>
            <person name="Karlsson M."/>
            <person name="Huettel B."/>
            <person name="Barry K.W."/>
            <person name="Haridas S."/>
            <person name="Chen C."/>
            <person name="Bauer D."/>
            <person name="Andreopoulos W."/>
            <person name="Pangilinan J."/>
            <person name="LaButti K."/>
            <person name="Riley R."/>
            <person name="Lipzen A."/>
            <person name="Clum A."/>
            <person name="Drula E."/>
            <person name="Henrissat B."/>
            <person name="Kohler A."/>
            <person name="Grigoriev I.V."/>
            <person name="Martin F.M."/>
            <person name="Hacquard S."/>
        </authorList>
    </citation>
    <scope>NUCLEOTIDE SEQUENCE</scope>
    <source>
        <strain evidence="2">MPI-CAGE-CH-0235</strain>
    </source>
</reference>
<evidence type="ECO:0000313" key="3">
    <source>
        <dbReference type="Proteomes" id="UP000813444"/>
    </source>
</evidence>
<name>A0A8K0SKB1_9HYPO</name>
<keyword evidence="3" id="KW-1185">Reference proteome</keyword>
<keyword evidence="1" id="KW-0812">Transmembrane</keyword>
<keyword evidence="1" id="KW-1133">Transmembrane helix</keyword>
<sequence>MPCPTPPPPAHFHLRSGTFVSYLVFWQTALAWGLAVRASIFFPFRPFVLANPVSPSVLYPQGQSNKRYVCPKLHRVRLIVFPFIFFHTTLQVI</sequence>
<dbReference type="EMBL" id="JAGPNK010000008">
    <property type="protein sequence ID" value="KAH7316702.1"/>
    <property type="molecule type" value="Genomic_DNA"/>
</dbReference>
<organism evidence="2 3">
    <name type="scientific">Stachybotrys elegans</name>
    <dbReference type="NCBI Taxonomy" id="80388"/>
    <lineage>
        <taxon>Eukaryota</taxon>
        <taxon>Fungi</taxon>
        <taxon>Dikarya</taxon>
        <taxon>Ascomycota</taxon>
        <taxon>Pezizomycotina</taxon>
        <taxon>Sordariomycetes</taxon>
        <taxon>Hypocreomycetidae</taxon>
        <taxon>Hypocreales</taxon>
        <taxon>Stachybotryaceae</taxon>
        <taxon>Stachybotrys</taxon>
    </lineage>
</organism>
<evidence type="ECO:0000313" key="2">
    <source>
        <dbReference type="EMBL" id="KAH7316702.1"/>
    </source>
</evidence>
<comment type="caution">
    <text evidence="2">The sequence shown here is derived from an EMBL/GenBank/DDBJ whole genome shotgun (WGS) entry which is preliminary data.</text>
</comment>
<protein>
    <submittedName>
        <fullName evidence="2">Uncharacterized protein</fullName>
    </submittedName>
</protein>
<gene>
    <name evidence="2" type="ORF">B0I35DRAFT_433782</name>
</gene>